<gene>
    <name evidence="18" type="primary">Rngtt</name>
    <name evidence="18" type="ORF">g.17005</name>
</gene>
<dbReference type="Gene3D" id="2.40.50.140">
    <property type="entry name" value="Nucleic acid-binding proteins"/>
    <property type="match status" value="1"/>
</dbReference>
<dbReference type="Gene3D" id="3.90.190.10">
    <property type="entry name" value="Protein tyrosine phosphatase superfamily"/>
    <property type="match status" value="1"/>
</dbReference>
<keyword evidence="4 12" id="KW-0548">Nucleotidyltransferase</keyword>
<dbReference type="InterPro" id="IPR013846">
    <property type="entry name" value="mRNA_cap_enzyme_C"/>
</dbReference>
<dbReference type="GO" id="GO:0004651">
    <property type="term" value="F:polynucleotide 5'-phosphatase activity"/>
    <property type="evidence" value="ECO:0007669"/>
    <property type="project" value="UniProtKB-UniRule"/>
</dbReference>
<keyword evidence="3 12" id="KW-0808">Transferase</keyword>
<name>A0A6G1SPD1_9ACAR</name>
<dbReference type="InterPro" id="IPR000387">
    <property type="entry name" value="Tyr_Pase_dom"/>
</dbReference>
<dbReference type="PANTHER" id="PTHR10367:SF17">
    <property type="entry name" value="MRNA-CAPPING ENZYME"/>
    <property type="match status" value="1"/>
</dbReference>
<dbReference type="Pfam" id="PF00782">
    <property type="entry name" value="DSPc"/>
    <property type="match status" value="1"/>
</dbReference>
<feature type="binding site" evidence="15">
    <location>
        <begin position="334"/>
        <end position="336"/>
    </location>
    <ligand>
        <name>GTP</name>
        <dbReference type="ChEBI" id="CHEBI:37565"/>
    </ligand>
</feature>
<evidence type="ECO:0000256" key="10">
    <source>
        <dbReference type="ARBA" id="ARBA00023242"/>
    </source>
</evidence>
<dbReference type="EC" id="3.6.1.74" evidence="12"/>
<dbReference type="InterPro" id="IPR001339">
    <property type="entry name" value="mRNA_cap_enzyme_adenylation"/>
</dbReference>
<evidence type="ECO:0000256" key="5">
    <source>
        <dbReference type="ARBA" id="ARBA00022741"/>
    </source>
</evidence>
<keyword evidence="10 12" id="KW-0539">Nucleus</keyword>
<sequence>MASAYASRDSPPKRWLGCPNFGEVIDGTFLPLKTLLSDDYSVPDECKFTPEIFFQQMKDRKLNVGLLINLTFSTRYYDGNEITDDHNVEYIQISCRGHKEAPQPAESNQFIRVCNKFLNEHPGKLIAVHCTHGFNRTGFMICAYLVHEREWALNAAVQEFAQKRPPGIYKGDYLLSLHDTYGDDDDEALPVPERPDWEEPLLASMGSDHHQLSQLHHQREFYEGIDDVQLVRDDALRRKIYNHCCMLLSYPTRGPNVSFPGAQPVSMDRENIHLLGAHKYRVSWKADGCRYMMYIQDEENIFFLCRNLLLWRVNNLKFPKIDDLHGHLTDTLIDGELVTDIFKGQKIPRYLIYDVIALNGVLVGNQNFDKRCGKIKCIIVEARRKAKQHNIIPREGEAFKVADKGFWFLHDARKTWDLDVTHEKDGLIFQPVDIPYKGGTCPEILKWKPPELNSIDFRLVVREERQNGCLPETMAYLHVSNKPDPIDKFVLRGDLLSYRQYHNKIVECVWNKRWEVIRERTDKVSPNSLETAIAVYKSIKQPVTEQILFDFIAKIPPEPRQPAQPQTNR</sequence>
<evidence type="ECO:0000256" key="1">
    <source>
        <dbReference type="ARBA" id="ARBA00004123"/>
    </source>
</evidence>
<dbReference type="InterPro" id="IPR012340">
    <property type="entry name" value="NA-bd_OB-fold"/>
</dbReference>
<dbReference type="Pfam" id="PF01331">
    <property type="entry name" value="mRNA_cap_enzyme"/>
    <property type="match status" value="1"/>
</dbReference>
<evidence type="ECO:0000256" key="9">
    <source>
        <dbReference type="ARBA" id="ARBA00023134"/>
    </source>
</evidence>
<evidence type="ECO:0000256" key="6">
    <source>
        <dbReference type="ARBA" id="ARBA00022801"/>
    </source>
</evidence>
<comment type="similarity">
    <text evidence="12">In the C-terminal section; belongs to the eukaryotic GTase family.</text>
</comment>
<dbReference type="InterPro" id="IPR051029">
    <property type="entry name" value="mRNA_Capping_Enz/RNA_Phosphat"/>
</dbReference>
<protein>
    <recommendedName>
        <fullName evidence="12">mRNA-capping enzyme</fullName>
    </recommendedName>
    <domain>
        <recommendedName>
            <fullName evidence="12">mRNA 5'-triphosphate monophosphatase</fullName>
            <ecNumber evidence="12">3.6.1.74</ecNumber>
        </recommendedName>
        <alternativeName>
            <fullName evidence="12">mRNA 5'-phosphatase</fullName>
        </alternativeName>
    </domain>
    <domain>
        <recommendedName>
            <fullName evidence="12">mRNA guanylyltransferase</fullName>
            <ecNumber evidence="12">2.7.7.50</ecNumber>
        </recommendedName>
        <alternativeName>
            <fullName evidence="12">GTP--RNA guanylyltransferase</fullName>
            <shortName evidence="12">GTase</shortName>
        </alternativeName>
    </domain>
</protein>
<dbReference type="InterPro" id="IPR029021">
    <property type="entry name" value="Prot-tyrosine_phosphatase-like"/>
</dbReference>
<dbReference type="EC" id="2.7.7.50" evidence="12"/>
<dbReference type="CDD" id="cd07895">
    <property type="entry name" value="Adenylation_mRNA_capping"/>
    <property type="match status" value="1"/>
</dbReference>
<evidence type="ECO:0000256" key="4">
    <source>
        <dbReference type="ARBA" id="ARBA00022695"/>
    </source>
</evidence>
<dbReference type="SUPFAM" id="SSF52799">
    <property type="entry name" value="(Phosphotyrosine protein) phosphatases II"/>
    <property type="match status" value="1"/>
</dbReference>
<feature type="binding site" evidence="15">
    <location>
        <position position="290"/>
    </location>
    <ligand>
        <name>GTP</name>
        <dbReference type="ChEBI" id="CHEBI:37565"/>
    </ligand>
</feature>
<dbReference type="InterPro" id="IPR016130">
    <property type="entry name" value="Tyr_Pase_AS"/>
</dbReference>
<proteinExistence type="inferred from homology"/>
<evidence type="ECO:0000256" key="3">
    <source>
        <dbReference type="ARBA" id="ARBA00022679"/>
    </source>
</evidence>
<evidence type="ECO:0000256" key="7">
    <source>
        <dbReference type="ARBA" id="ARBA00022912"/>
    </source>
</evidence>
<dbReference type="Pfam" id="PF03919">
    <property type="entry name" value="mRNA_cap_C"/>
    <property type="match status" value="1"/>
</dbReference>
<feature type="active site" description="N6-GMP-lysine intermediate" evidence="14">
    <location>
        <position position="285"/>
    </location>
</feature>
<dbReference type="EMBL" id="GGYP01007574">
    <property type="protein sequence ID" value="MDE52345.1"/>
    <property type="molecule type" value="Transcribed_RNA"/>
</dbReference>
<dbReference type="GO" id="GO:0004484">
    <property type="term" value="F:mRNA guanylyltransferase activity"/>
    <property type="evidence" value="ECO:0007669"/>
    <property type="project" value="UniProtKB-UniRule"/>
</dbReference>
<dbReference type="GO" id="GO:0005634">
    <property type="term" value="C:nucleus"/>
    <property type="evidence" value="ECO:0007669"/>
    <property type="project" value="UniProtKB-SubCell"/>
</dbReference>
<dbReference type="GO" id="GO:0004721">
    <property type="term" value="F:phosphoprotein phosphatase activity"/>
    <property type="evidence" value="ECO:0007669"/>
    <property type="project" value="UniProtKB-UniRule"/>
</dbReference>
<evidence type="ECO:0000256" key="13">
    <source>
        <dbReference type="PIRSR" id="PIRSR036958-1"/>
    </source>
</evidence>
<dbReference type="InterPro" id="IPR000340">
    <property type="entry name" value="Dual-sp_phosphatase_cat-dom"/>
</dbReference>
<evidence type="ECO:0000259" key="17">
    <source>
        <dbReference type="PROSITE" id="PS50056"/>
    </source>
</evidence>
<dbReference type="GO" id="GO:0006370">
    <property type="term" value="P:7-methylguanosine mRNA capping"/>
    <property type="evidence" value="ECO:0007669"/>
    <property type="project" value="UniProtKB-UniRule"/>
</dbReference>
<comment type="subcellular location">
    <subcellularLocation>
        <location evidence="1 12">Nucleus</location>
    </subcellularLocation>
</comment>
<dbReference type="PROSITE" id="PS00383">
    <property type="entry name" value="TYR_PHOSPHATASE_1"/>
    <property type="match status" value="1"/>
</dbReference>
<dbReference type="InterPro" id="IPR017074">
    <property type="entry name" value="mRNA_cap_enz_bifunc"/>
</dbReference>
<dbReference type="PANTHER" id="PTHR10367">
    <property type="entry name" value="MRNA-CAPPING ENZYME"/>
    <property type="match status" value="1"/>
</dbReference>
<keyword evidence="5 12" id="KW-0547">Nucleotide-binding</keyword>
<evidence type="ECO:0000256" key="11">
    <source>
        <dbReference type="ARBA" id="ARBA00044624"/>
    </source>
</evidence>
<feature type="active site" description="Phosphocysteine intermediate" evidence="13">
    <location>
        <position position="130"/>
    </location>
</feature>
<evidence type="ECO:0000256" key="15">
    <source>
        <dbReference type="PIRSR" id="PIRSR036958-3"/>
    </source>
</evidence>
<dbReference type="GO" id="GO:0005525">
    <property type="term" value="F:GTP binding"/>
    <property type="evidence" value="ECO:0007669"/>
    <property type="project" value="UniProtKB-UniRule"/>
</dbReference>
<feature type="domain" description="Tyrosine-protein phosphatase" evidence="16">
    <location>
        <begin position="20"/>
        <end position="187"/>
    </location>
</feature>
<reference evidence="18" key="1">
    <citation type="submission" date="2018-10" db="EMBL/GenBank/DDBJ databases">
        <title>Transcriptome assembly of Aceria tosichella (Wheat curl mite) Type 2.</title>
        <authorList>
            <person name="Scully E.D."/>
            <person name="Geib S.M."/>
            <person name="Palmer N.A."/>
            <person name="Gupta A.K."/>
            <person name="Sarath G."/>
            <person name="Tatineni S."/>
        </authorList>
    </citation>
    <scope>NUCLEOTIDE SEQUENCE</scope>
    <source>
        <strain evidence="18">LincolnNE</strain>
    </source>
</reference>
<feature type="binding site" evidence="15">
    <location>
        <begin position="518"/>
        <end position="523"/>
    </location>
    <ligand>
        <name>GTP</name>
        <dbReference type="ChEBI" id="CHEBI:37565"/>
    </ligand>
</feature>
<dbReference type="InterPro" id="IPR020422">
    <property type="entry name" value="TYR_PHOSPHATASE_DUAL_dom"/>
</dbReference>
<feature type="binding site" evidence="15">
    <location>
        <position position="306"/>
    </location>
    <ligand>
        <name>GTP</name>
        <dbReference type="ChEBI" id="CHEBI:37565"/>
    </ligand>
</feature>
<dbReference type="SUPFAM" id="SSF50249">
    <property type="entry name" value="Nucleic acid-binding proteins"/>
    <property type="match status" value="1"/>
</dbReference>
<dbReference type="AlphaFoldDB" id="A0A6G1SPD1"/>
<evidence type="ECO:0000256" key="14">
    <source>
        <dbReference type="PIRSR" id="PIRSR036958-2"/>
    </source>
</evidence>
<evidence type="ECO:0000256" key="8">
    <source>
        <dbReference type="ARBA" id="ARBA00023042"/>
    </source>
</evidence>
<comment type="catalytic activity">
    <reaction evidence="12">
        <text>a 5'-end triphospho-ribonucleoside in mRNA + H2O = a 5'-end diphospho-ribonucleoside in mRNA + phosphate + H(+)</text>
        <dbReference type="Rhea" id="RHEA:67004"/>
        <dbReference type="Rhea" id="RHEA-COMP:17164"/>
        <dbReference type="Rhea" id="RHEA-COMP:17165"/>
        <dbReference type="ChEBI" id="CHEBI:15377"/>
        <dbReference type="ChEBI" id="CHEBI:15378"/>
        <dbReference type="ChEBI" id="CHEBI:43474"/>
        <dbReference type="ChEBI" id="CHEBI:167616"/>
        <dbReference type="ChEBI" id="CHEBI:167618"/>
        <dbReference type="EC" id="3.6.1.74"/>
    </reaction>
</comment>
<evidence type="ECO:0000256" key="12">
    <source>
        <dbReference type="PIRNR" id="PIRNR036958"/>
    </source>
</evidence>
<keyword evidence="9 12" id="KW-0342">GTP-binding</keyword>
<comment type="function">
    <text evidence="12">Bifunctional mRNA-capping enzyme exhibiting RNA 5'-triphosphate monophosphatase activity in the N-terminal part and mRNA guanylyltransferase activity in the C-terminal part. Catalyzes the first two steps of cap formation: by removing the gamma-phosphate from the 5'-triphosphate end of nascent mRNA to yield a diphosphate end, and by transferring the GMP moiety of GTP to the 5'-diphosphate terminus of RNA via a covalent enzyme-GMP reaction intermediate.</text>
</comment>
<dbReference type="PIRSF" id="PIRSF036958">
    <property type="entry name" value="mRNA_capping_HCE"/>
    <property type="match status" value="1"/>
</dbReference>
<accession>A0A6G1SPD1</accession>
<evidence type="ECO:0000259" key="16">
    <source>
        <dbReference type="PROSITE" id="PS50054"/>
    </source>
</evidence>
<dbReference type="GO" id="GO:0005524">
    <property type="term" value="F:ATP binding"/>
    <property type="evidence" value="ECO:0007669"/>
    <property type="project" value="InterPro"/>
</dbReference>
<feature type="domain" description="Tyrosine specific protein phosphatases" evidence="17">
    <location>
        <begin position="108"/>
        <end position="175"/>
    </location>
</feature>
<organism evidence="18">
    <name type="scientific">Aceria tosichella</name>
    <name type="common">wheat curl mite</name>
    <dbReference type="NCBI Taxonomy" id="561515"/>
    <lineage>
        <taxon>Eukaryota</taxon>
        <taxon>Metazoa</taxon>
        <taxon>Ecdysozoa</taxon>
        <taxon>Arthropoda</taxon>
        <taxon>Chelicerata</taxon>
        <taxon>Arachnida</taxon>
        <taxon>Acari</taxon>
        <taxon>Acariformes</taxon>
        <taxon>Trombidiformes</taxon>
        <taxon>Prostigmata</taxon>
        <taxon>Eupodina</taxon>
        <taxon>Eriophyoidea</taxon>
        <taxon>Eriophyidae</taxon>
        <taxon>Eriophyinae</taxon>
        <taxon>Aceriini</taxon>
        <taxon>Aceria</taxon>
    </lineage>
</organism>
<dbReference type="PROSITE" id="PS50056">
    <property type="entry name" value="TYR_PHOSPHATASE_2"/>
    <property type="match status" value="1"/>
</dbReference>
<evidence type="ECO:0000256" key="2">
    <source>
        <dbReference type="ARBA" id="ARBA00022664"/>
    </source>
</evidence>
<dbReference type="SUPFAM" id="SSF56091">
    <property type="entry name" value="DNA ligase/mRNA capping enzyme, catalytic domain"/>
    <property type="match status" value="1"/>
</dbReference>
<dbReference type="Gene3D" id="3.30.470.30">
    <property type="entry name" value="DNA ligase/mRNA capping enzyme"/>
    <property type="match status" value="1"/>
</dbReference>
<comment type="catalytic activity">
    <reaction evidence="11">
        <text>a 5'-end diphospho-ribonucleoside in mRNA + GTP + H(+) = a 5'-end (5'-triphosphoguanosine)-ribonucleoside in mRNA + diphosphate</text>
        <dbReference type="Rhea" id="RHEA:67012"/>
        <dbReference type="Rhea" id="RHEA-COMP:17165"/>
        <dbReference type="Rhea" id="RHEA-COMP:17166"/>
        <dbReference type="ChEBI" id="CHEBI:15378"/>
        <dbReference type="ChEBI" id="CHEBI:33019"/>
        <dbReference type="ChEBI" id="CHEBI:37565"/>
        <dbReference type="ChEBI" id="CHEBI:167616"/>
        <dbReference type="ChEBI" id="CHEBI:167617"/>
        <dbReference type="EC" id="2.7.7.50"/>
    </reaction>
    <physiologicalReaction direction="left-to-right" evidence="11">
        <dbReference type="Rhea" id="RHEA:67013"/>
    </physiologicalReaction>
</comment>
<keyword evidence="8 12" id="KW-0506">mRNA capping</keyword>
<dbReference type="GO" id="GO:0140818">
    <property type="term" value="F:mRNA 5'-triphosphate monophosphatase activity"/>
    <property type="evidence" value="ECO:0007669"/>
    <property type="project" value="UniProtKB-EC"/>
</dbReference>
<keyword evidence="2 12" id="KW-0507">mRNA processing</keyword>
<dbReference type="PROSITE" id="PS50054">
    <property type="entry name" value="TYR_PHOSPHATASE_DUAL"/>
    <property type="match status" value="1"/>
</dbReference>
<feature type="binding site" evidence="15">
    <location>
        <begin position="446"/>
        <end position="448"/>
    </location>
    <ligand>
        <name>GTP</name>
        <dbReference type="ChEBI" id="CHEBI:37565"/>
    </ligand>
</feature>
<keyword evidence="7" id="KW-0904">Protein phosphatase</keyword>
<keyword evidence="6 12" id="KW-0378">Hydrolase</keyword>
<evidence type="ECO:0000313" key="18">
    <source>
        <dbReference type="EMBL" id="MDE52345.1"/>
    </source>
</evidence>
<comment type="similarity">
    <text evidence="12">In the N-terminal section; belongs to the non-receptor class of the protein-tyrosine phosphatase family.</text>
</comment>